<evidence type="ECO:0000256" key="4">
    <source>
        <dbReference type="ARBA" id="ARBA00022927"/>
    </source>
</evidence>
<accession>A0A803T6Z2</accession>
<evidence type="ECO:0000256" key="2">
    <source>
        <dbReference type="ARBA" id="ARBA00022448"/>
    </source>
</evidence>
<dbReference type="Proteomes" id="UP000001646">
    <property type="component" value="Chromosome 5"/>
</dbReference>
<evidence type="ECO:0000256" key="8">
    <source>
        <dbReference type="PROSITE-ProRule" id="PRU00290"/>
    </source>
</evidence>
<dbReference type="PIRSF" id="PIRSF005409">
    <property type="entry name" value="Synaptobrevin_euk"/>
    <property type="match status" value="1"/>
</dbReference>
<evidence type="ECO:0000256" key="9">
    <source>
        <dbReference type="SAM" id="Phobius"/>
    </source>
</evidence>
<dbReference type="GO" id="GO:0019905">
    <property type="term" value="F:syntaxin binding"/>
    <property type="evidence" value="ECO:0000318"/>
    <property type="project" value="GO_Central"/>
</dbReference>
<reference evidence="11" key="3">
    <citation type="submission" date="2025-09" db="UniProtKB">
        <authorList>
            <consortium name="Ensembl"/>
        </authorList>
    </citation>
    <scope>IDENTIFICATION</scope>
</reference>
<dbReference type="Gene3D" id="1.20.5.110">
    <property type="match status" value="1"/>
</dbReference>
<dbReference type="GO" id="GO:0031201">
    <property type="term" value="C:SNARE complex"/>
    <property type="evidence" value="ECO:0000318"/>
    <property type="project" value="GO_Central"/>
</dbReference>
<dbReference type="PROSITE" id="PS50892">
    <property type="entry name" value="V_SNARE"/>
    <property type="match status" value="1"/>
</dbReference>
<name>A0A803T6Z2_ANOCA</name>
<dbReference type="PANTHER" id="PTHR45701">
    <property type="entry name" value="SYNAPTOBREVIN FAMILY MEMBER"/>
    <property type="match status" value="1"/>
</dbReference>
<evidence type="ECO:0000259" key="10">
    <source>
        <dbReference type="PROSITE" id="PS50892"/>
    </source>
</evidence>
<dbReference type="FunFam" id="1.20.5.110:FF:000004">
    <property type="entry name" value="Vesicle-associated membrane protein 7"/>
    <property type="match status" value="1"/>
</dbReference>
<dbReference type="InParanoid" id="A0A803T6Z2"/>
<feature type="domain" description="V-SNARE coiled-coil homology" evidence="10">
    <location>
        <begin position="11"/>
        <end position="71"/>
    </location>
</feature>
<dbReference type="GeneTree" id="ENSGT00940000160325"/>
<dbReference type="GO" id="GO:0015031">
    <property type="term" value="P:protein transport"/>
    <property type="evidence" value="ECO:0007669"/>
    <property type="project" value="UniProtKB-KW"/>
</dbReference>
<keyword evidence="6 9" id="KW-0472">Membrane</keyword>
<dbReference type="GO" id="GO:0098594">
    <property type="term" value="C:mucin granule"/>
    <property type="evidence" value="ECO:0000318"/>
    <property type="project" value="GO_Central"/>
</dbReference>
<dbReference type="SUPFAM" id="SSF58038">
    <property type="entry name" value="SNARE fusion complex"/>
    <property type="match status" value="1"/>
</dbReference>
<evidence type="ECO:0000256" key="1">
    <source>
        <dbReference type="ARBA" id="ARBA00008025"/>
    </source>
</evidence>
<proteinExistence type="inferred from homology"/>
<keyword evidence="2" id="KW-0813">Transport</keyword>
<feature type="transmembrane region" description="Helical" evidence="9">
    <location>
        <begin position="76"/>
        <end position="98"/>
    </location>
</feature>
<dbReference type="CDD" id="cd15868">
    <property type="entry name" value="R-SNARE_VAMP8"/>
    <property type="match status" value="1"/>
</dbReference>
<dbReference type="AlphaFoldDB" id="A0A803T6Z2"/>
<evidence type="ECO:0000256" key="3">
    <source>
        <dbReference type="ARBA" id="ARBA00022692"/>
    </source>
</evidence>
<dbReference type="GO" id="GO:0005484">
    <property type="term" value="F:SNAP receptor activity"/>
    <property type="evidence" value="ECO:0000318"/>
    <property type="project" value="GO_Central"/>
</dbReference>
<reference evidence="11 12" key="1">
    <citation type="submission" date="2009-12" db="EMBL/GenBank/DDBJ databases">
        <title>The Genome Sequence of Anolis carolinensis (Green Anole Lizard).</title>
        <authorList>
            <consortium name="The Genome Sequencing Platform"/>
            <person name="Di Palma F."/>
            <person name="Alfoldi J."/>
            <person name="Heiman D."/>
            <person name="Young S."/>
            <person name="Grabherr M."/>
            <person name="Johnson J."/>
            <person name="Lander E.S."/>
            <person name="Lindblad-Toh K."/>
        </authorList>
    </citation>
    <scope>NUCLEOTIDE SEQUENCE [LARGE SCALE GENOMIC DNA]</scope>
    <source>
        <strain evidence="11 12">JBL SC #1</strain>
    </source>
</reference>
<dbReference type="GO" id="GO:0035493">
    <property type="term" value="P:SNARE complex assembly"/>
    <property type="evidence" value="ECO:0000318"/>
    <property type="project" value="GO_Central"/>
</dbReference>
<sequence>MEPDQKHEDIDISTLQVQVDDVKNVMTQNIEKVLKREERLSDLADRSDDLETAAHGFQKTTTKIARKMWWKNTKMIVIIVAIILIVVTFIVLLATGVIPT</sequence>
<evidence type="ECO:0000313" key="12">
    <source>
        <dbReference type="Proteomes" id="UP000001646"/>
    </source>
</evidence>
<dbReference type="Pfam" id="PF00957">
    <property type="entry name" value="Synaptobrevin"/>
    <property type="match status" value="1"/>
</dbReference>
<dbReference type="GO" id="GO:0005886">
    <property type="term" value="C:plasma membrane"/>
    <property type="evidence" value="ECO:0000318"/>
    <property type="project" value="GO_Central"/>
</dbReference>
<dbReference type="InterPro" id="IPR001388">
    <property type="entry name" value="Synaptobrevin-like"/>
</dbReference>
<keyword evidence="8" id="KW-0175">Coiled coil</keyword>
<keyword evidence="12" id="KW-1185">Reference proteome</keyword>
<organism evidence="11 12">
    <name type="scientific">Anolis carolinensis</name>
    <name type="common">Green anole</name>
    <name type="synonym">American chameleon</name>
    <dbReference type="NCBI Taxonomy" id="28377"/>
    <lineage>
        <taxon>Eukaryota</taxon>
        <taxon>Metazoa</taxon>
        <taxon>Chordata</taxon>
        <taxon>Craniata</taxon>
        <taxon>Vertebrata</taxon>
        <taxon>Euteleostomi</taxon>
        <taxon>Lepidosauria</taxon>
        <taxon>Squamata</taxon>
        <taxon>Bifurcata</taxon>
        <taxon>Unidentata</taxon>
        <taxon>Episquamata</taxon>
        <taxon>Toxicofera</taxon>
        <taxon>Iguania</taxon>
        <taxon>Dactyloidae</taxon>
        <taxon>Anolis</taxon>
    </lineage>
</organism>
<comment type="similarity">
    <text evidence="1">Belongs to the synaptobrevin family.</text>
</comment>
<keyword evidence="4" id="KW-0653">Protein transport</keyword>
<evidence type="ECO:0000313" key="11">
    <source>
        <dbReference type="Ensembl" id="ENSACAP00000030982.1"/>
    </source>
</evidence>
<keyword evidence="5 9" id="KW-1133">Transmembrane helix</keyword>
<evidence type="ECO:0000256" key="6">
    <source>
        <dbReference type="ARBA" id="ARBA00023136"/>
    </source>
</evidence>
<comment type="subcellular location">
    <subcellularLocation>
        <location evidence="7">Endomembrane system</location>
        <topology evidence="7">Single-pass type IV membrane protein</topology>
    </subcellularLocation>
</comment>
<evidence type="ECO:0000256" key="5">
    <source>
        <dbReference type="ARBA" id="ARBA00022989"/>
    </source>
</evidence>
<protein>
    <recommendedName>
        <fullName evidence="10">V-SNARE coiled-coil homology domain-containing protein</fullName>
    </recommendedName>
</protein>
<keyword evidence="3 9" id="KW-0812">Transmembrane</keyword>
<evidence type="ECO:0000256" key="7">
    <source>
        <dbReference type="ARBA" id="ARBA00046280"/>
    </source>
</evidence>
<dbReference type="InterPro" id="IPR042855">
    <property type="entry name" value="V_SNARE_CC"/>
</dbReference>
<dbReference type="InterPro" id="IPR016444">
    <property type="entry name" value="Synaptobrevin/VAMP"/>
</dbReference>
<dbReference type="Ensembl" id="ENSACAT00000045462.1">
    <property type="protein sequence ID" value="ENSACAP00000030982.1"/>
    <property type="gene ID" value="ENSACAG00000041319.1"/>
</dbReference>
<dbReference type="GO" id="GO:0006906">
    <property type="term" value="P:vesicle fusion"/>
    <property type="evidence" value="ECO:0000318"/>
    <property type="project" value="GO_Central"/>
</dbReference>
<dbReference type="PRINTS" id="PR00219">
    <property type="entry name" value="SYNAPTOBREVN"/>
</dbReference>
<reference evidence="11" key="2">
    <citation type="submission" date="2025-08" db="UniProtKB">
        <authorList>
            <consortium name="Ensembl"/>
        </authorList>
    </citation>
    <scope>IDENTIFICATION</scope>
</reference>
<dbReference type="GO" id="GO:0070254">
    <property type="term" value="P:mucus secretion"/>
    <property type="evidence" value="ECO:0000318"/>
    <property type="project" value="GO_Central"/>
</dbReference>